<name>A0ABT0YU31_9BURK</name>
<comment type="caution">
    <text evidence="1">The sequence shown here is derived from an EMBL/GenBank/DDBJ whole genome shotgun (WGS) entry which is preliminary data.</text>
</comment>
<dbReference type="InterPro" id="IPR022037">
    <property type="entry name" value="DUF3606"/>
</dbReference>
<sequence length="67" mass="7535">MEHSTPQPERPVGLIDTSDEAAMRHWAEKLSVSVPTLRQAVERAGTDPQRVGEYLLRQRTDDHRVGG</sequence>
<evidence type="ECO:0000313" key="1">
    <source>
        <dbReference type="EMBL" id="MCM5682268.1"/>
    </source>
</evidence>
<accession>A0ABT0YU31</accession>
<dbReference type="RefSeq" id="WP_251780743.1">
    <property type="nucleotide sequence ID" value="NZ_JAMKFE010000017.1"/>
</dbReference>
<proteinExistence type="predicted"/>
<gene>
    <name evidence="1" type="ORF">M8A51_22290</name>
</gene>
<keyword evidence="2" id="KW-1185">Reference proteome</keyword>
<organism evidence="1 2">
    <name type="scientific">Caldimonas mangrovi</name>
    <dbReference type="NCBI Taxonomy" id="2944811"/>
    <lineage>
        <taxon>Bacteria</taxon>
        <taxon>Pseudomonadati</taxon>
        <taxon>Pseudomonadota</taxon>
        <taxon>Betaproteobacteria</taxon>
        <taxon>Burkholderiales</taxon>
        <taxon>Sphaerotilaceae</taxon>
        <taxon>Caldimonas</taxon>
    </lineage>
</organism>
<dbReference type="Pfam" id="PF12244">
    <property type="entry name" value="DUF3606"/>
    <property type="match status" value="1"/>
</dbReference>
<reference evidence="1" key="1">
    <citation type="submission" date="2022-05" db="EMBL/GenBank/DDBJ databases">
        <title>Schlegelella sp. nov., isolated from mangrove soil.</title>
        <authorList>
            <person name="Liu Y."/>
            <person name="Ge X."/>
            <person name="Liu W."/>
        </authorList>
    </citation>
    <scope>NUCLEOTIDE SEQUENCE</scope>
    <source>
        <strain evidence="1">S2-27</strain>
    </source>
</reference>
<protein>
    <submittedName>
        <fullName evidence="1">DUF3606 domain-containing protein</fullName>
    </submittedName>
</protein>
<dbReference type="Proteomes" id="UP001165541">
    <property type="component" value="Unassembled WGS sequence"/>
</dbReference>
<evidence type="ECO:0000313" key="2">
    <source>
        <dbReference type="Proteomes" id="UP001165541"/>
    </source>
</evidence>
<dbReference type="EMBL" id="JAMKFE010000017">
    <property type="protein sequence ID" value="MCM5682268.1"/>
    <property type="molecule type" value="Genomic_DNA"/>
</dbReference>